<dbReference type="OrthoDB" id="5296711at2"/>
<evidence type="ECO:0000256" key="9">
    <source>
        <dbReference type="ARBA" id="ARBA00023121"/>
    </source>
</evidence>
<comment type="subcellular location">
    <subcellularLocation>
        <location evidence="12">Cell membrane</location>
        <topology evidence="12">Multi-pass membrane protein</topology>
    </subcellularLocation>
    <subcellularLocation>
        <location evidence="1">Membrane</location>
        <topology evidence="1">Multi-pass membrane protein</topology>
    </subcellularLocation>
</comment>
<proteinExistence type="inferred from homology"/>
<keyword evidence="13" id="KW-0732">Signal</keyword>
<dbReference type="AlphaFoldDB" id="A0A1W1XKP9"/>
<dbReference type="STRING" id="1121390.SAMN02746041_02015"/>
<keyword evidence="6 12" id="KW-0375">Hydrogen ion transport</keyword>
<feature type="domain" description="V-ATPase proteolipid subunit C-like" evidence="14">
    <location>
        <begin position="42"/>
        <end position="105"/>
    </location>
</feature>
<dbReference type="InterPro" id="IPR000454">
    <property type="entry name" value="ATP_synth_F0_csu"/>
</dbReference>
<keyword evidence="7 12" id="KW-1133">Transmembrane helix</keyword>
<keyword evidence="3 12" id="KW-0813">Transport</keyword>
<keyword evidence="9 12" id="KW-0446">Lipid-binding</keyword>
<comment type="function">
    <text evidence="12">F(1)F(0) ATP synthase produces ATP from ADP in the presence of a proton or sodium gradient. F-type ATPases consist of two structural domains, F(1) containing the extramembraneous catalytic core and F(0) containing the membrane proton channel, linked together by a central stalk and a peripheral stalk. During catalysis, ATP synthesis in the catalytic domain of F(1) is coupled via a rotary mechanism of the central stalk subunits to proton translocation.</text>
</comment>
<evidence type="ECO:0000256" key="2">
    <source>
        <dbReference type="ARBA" id="ARBA00006704"/>
    </source>
</evidence>
<evidence type="ECO:0000256" key="1">
    <source>
        <dbReference type="ARBA" id="ARBA00004141"/>
    </source>
</evidence>
<keyword evidence="12" id="KW-1003">Cell membrane</keyword>
<evidence type="ECO:0000313" key="16">
    <source>
        <dbReference type="Proteomes" id="UP000192783"/>
    </source>
</evidence>
<dbReference type="NCBIfam" id="TIGR01260">
    <property type="entry name" value="ATP_synt_c"/>
    <property type="match status" value="1"/>
</dbReference>
<dbReference type="Pfam" id="PF00137">
    <property type="entry name" value="ATP-synt_C"/>
    <property type="match status" value="1"/>
</dbReference>
<feature type="transmembrane region" description="Helical" evidence="12">
    <location>
        <begin position="84"/>
        <end position="108"/>
    </location>
</feature>
<evidence type="ECO:0000256" key="8">
    <source>
        <dbReference type="ARBA" id="ARBA00023065"/>
    </source>
</evidence>
<dbReference type="PRINTS" id="PR00124">
    <property type="entry name" value="ATPASEC"/>
</dbReference>
<dbReference type="SUPFAM" id="SSF81333">
    <property type="entry name" value="F1F0 ATP synthase subunit C"/>
    <property type="match status" value="1"/>
</dbReference>
<keyword evidence="4 12" id="KW-0138">CF(0)</keyword>
<evidence type="ECO:0000256" key="5">
    <source>
        <dbReference type="ARBA" id="ARBA00022692"/>
    </source>
</evidence>
<protein>
    <recommendedName>
        <fullName evidence="12">ATP synthase subunit c</fullName>
    </recommendedName>
    <alternativeName>
        <fullName evidence="12">ATP synthase F(0) sector subunit c</fullName>
    </alternativeName>
    <alternativeName>
        <fullName evidence="12">F-type ATPase subunit c</fullName>
        <shortName evidence="12">F-ATPase subunit c</shortName>
    </alternativeName>
    <alternativeName>
        <fullName evidence="12">Lipid-binding protein</fullName>
    </alternativeName>
</protein>
<keyword evidence="11 12" id="KW-0066">ATP synthesis</keyword>
<dbReference type="GO" id="GO:0005886">
    <property type="term" value="C:plasma membrane"/>
    <property type="evidence" value="ECO:0007669"/>
    <property type="project" value="UniProtKB-SubCell"/>
</dbReference>
<evidence type="ECO:0000256" key="6">
    <source>
        <dbReference type="ARBA" id="ARBA00022781"/>
    </source>
</evidence>
<feature type="transmembrane region" description="Helical" evidence="12">
    <location>
        <begin position="38"/>
        <end position="63"/>
    </location>
</feature>
<evidence type="ECO:0000256" key="12">
    <source>
        <dbReference type="HAMAP-Rule" id="MF_01396"/>
    </source>
</evidence>
<evidence type="ECO:0000256" key="13">
    <source>
        <dbReference type="SAM" id="SignalP"/>
    </source>
</evidence>
<feature type="site" description="Reversibly protonated during proton transport" evidence="12">
    <location>
        <position position="92"/>
    </location>
</feature>
<evidence type="ECO:0000256" key="3">
    <source>
        <dbReference type="ARBA" id="ARBA00022448"/>
    </source>
</evidence>
<reference evidence="15 16" key="1">
    <citation type="submission" date="2017-04" db="EMBL/GenBank/DDBJ databases">
        <authorList>
            <person name="Afonso C.L."/>
            <person name="Miller P.J."/>
            <person name="Scott M.A."/>
            <person name="Spackman E."/>
            <person name="Goraichik I."/>
            <person name="Dimitrov K.M."/>
            <person name="Suarez D.L."/>
            <person name="Swayne D.E."/>
        </authorList>
    </citation>
    <scope>NUCLEOTIDE SEQUENCE [LARGE SCALE GENOMIC DNA]</scope>
    <source>
        <strain evidence="15 16">DSM 13146</strain>
    </source>
</reference>
<dbReference type="InterPro" id="IPR005953">
    <property type="entry name" value="ATP_synth_csu_bac/chlpt"/>
</dbReference>
<sequence length="124" mass="12753">MSRKVSFLTTLLVLGLTTVAFAAEAGSPEKVEGIRFFVYSAIAAGFGIAIAAFGTGLGQGMAVKSSVEGVARNPEASGKITVTMMIGLAMIESLCIYALVIALILIYANPVSKLIQGFVGLAAH</sequence>
<evidence type="ECO:0000259" key="14">
    <source>
        <dbReference type="Pfam" id="PF00137"/>
    </source>
</evidence>
<evidence type="ECO:0000313" key="15">
    <source>
        <dbReference type="EMBL" id="SMC24495.1"/>
    </source>
</evidence>
<keyword evidence="16" id="KW-1185">Reference proteome</keyword>
<dbReference type="Proteomes" id="UP000192783">
    <property type="component" value="Unassembled WGS sequence"/>
</dbReference>
<dbReference type="InterPro" id="IPR002379">
    <property type="entry name" value="ATPase_proteolipid_c-like_dom"/>
</dbReference>
<keyword evidence="8 12" id="KW-0406">Ion transport</keyword>
<comment type="function">
    <text evidence="12">Key component of the F(0) channel; it plays a direct role in translocation across the membrane. A homomeric c-ring of between 10-14 subunits forms the central stalk rotor element with the F(1) delta and epsilon subunits.</text>
</comment>
<evidence type="ECO:0000256" key="10">
    <source>
        <dbReference type="ARBA" id="ARBA00023136"/>
    </source>
</evidence>
<dbReference type="EMBL" id="FWXF01000010">
    <property type="protein sequence ID" value="SMC24495.1"/>
    <property type="molecule type" value="Genomic_DNA"/>
</dbReference>
<dbReference type="InterPro" id="IPR035921">
    <property type="entry name" value="F/V-ATP_Csub_sf"/>
</dbReference>
<feature type="signal peptide" evidence="13">
    <location>
        <begin position="1"/>
        <end position="22"/>
    </location>
</feature>
<dbReference type="GO" id="GO:0033177">
    <property type="term" value="C:proton-transporting two-sector ATPase complex, proton-transporting domain"/>
    <property type="evidence" value="ECO:0007669"/>
    <property type="project" value="InterPro"/>
</dbReference>
<evidence type="ECO:0000256" key="11">
    <source>
        <dbReference type="ARBA" id="ARBA00023310"/>
    </source>
</evidence>
<dbReference type="CDD" id="cd18121">
    <property type="entry name" value="ATP-synt_Fo_c"/>
    <property type="match status" value="1"/>
</dbReference>
<evidence type="ECO:0000256" key="4">
    <source>
        <dbReference type="ARBA" id="ARBA00022547"/>
    </source>
</evidence>
<dbReference type="GO" id="GO:0045259">
    <property type="term" value="C:proton-transporting ATP synthase complex"/>
    <property type="evidence" value="ECO:0007669"/>
    <property type="project" value="UniProtKB-KW"/>
</dbReference>
<feature type="chain" id="PRO_5013026347" description="ATP synthase subunit c" evidence="13">
    <location>
        <begin position="23"/>
        <end position="124"/>
    </location>
</feature>
<keyword evidence="10 12" id="KW-0472">Membrane</keyword>
<dbReference type="PROSITE" id="PS00605">
    <property type="entry name" value="ATPASE_C"/>
    <property type="match status" value="1"/>
</dbReference>
<dbReference type="Gene3D" id="1.20.120.610">
    <property type="entry name" value="lithium bound rotor ring of v- atpase"/>
    <property type="match status" value="1"/>
</dbReference>
<organism evidence="15 16">
    <name type="scientific">Desulfacinum hydrothermale DSM 13146</name>
    <dbReference type="NCBI Taxonomy" id="1121390"/>
    <lineage>
        <taxon>Bacteria</taxon>
        <taxon>Pseudomonadati</taxon>
        <taxon>Thermodesulfobacteriota</taxon>
        <taxon>Syntrophobacteria</taxon>
        <taxon>Syntrophobacterales</taxon>
        <taxon>Syntrophobacteraceae</taxon>
        <taxon>Desulfacinum</taxon>
    </lineage>
</organism>
<dbReference type="GO" id="GO:0008289">
    <property type="term" value="F:lipid binding"/>
    <property type="evidence" value="ECO:0007669"/>
    <property type="project" value="UniProtKB-KW"/>
</dbReference>
<accession>A0A1W1XKP9</accession>
<gene>
    <name evidence="12" type="primary">atpE</name>
    <name evidence="15" type="ORF">SAMN02746041_02015</name>
</gene>
<keyword evidence="5 12" id="KW-0812">Transmembrane</keyword>
<comment type="similarity">
    <text evidence="2 12">Belongs to the ATPase C chain family.</text>
</comment>
<name>A0A1W1XKP9_9BACT</name>
<dbReference type="HAMAP" id="MF_01396">
    <property type="entry name" value="ATP_synth_c_bact"/>
    <property type="match status" value="1"/>
</dbReference>
<evidence type="ECO:0000256" key="7">
    <source>
        <dbReference type="ARBA" id="ARBA00022989"/>
    </source>
</evidence>
<dbReference type="InterPro" id="IPR020537">
    <property type="entry name" value="ATP_synth_F0_csu_DDCD_BS"/>
</dbReference>
<dbReference type="GO" id="GO:0046933">
    <property type="term" value="F:proton-transporting ATP synthase activity, rotational mechanism"/>
    <property type="evidence" value="ECO:0007669"/>
    <property type="project" value="UniProtKB-UniRule"/>
</dbReference>